<comment type="caution">
    <text evidence="1">The sequence shown here is derived from an EMBL/GenBank/DDBJ whole genome shotgun (WGS) entry which is preliminary data.</text>
</comment>
<organism evidence="1 2">
    <name type="scientific">Neptunitalea chrysea</name>
    <dbReference type="NCBI Taxonomy" id="1647581"/>
    <lineage>
        <taxon>Bacteria</taxon>
        <taxon>Pseudomonadati</taxon>
        <taxon>Bacteroidota</taxon>
        <taxon>Flavobacteriia</taxon>
        <taxon>Flavobacteriales</taxon>
        <taxon>Flavobacteriaceae</taxon>
        <taxon>Neptunitalea</taxon>
    </lineage>
</organism>
<dbReference type="AlphaFoldDB" id="A0A9W6B719"/>
<evidence type="ECO:0000313" key="1">
    <source>
        <dbReference type="EMBL" id="GLB52997.1"/>
    </source>
</evidence>
<dbReference type="EMBL" id="BRVP01000013">
    <property type="protein sequence ID" value="GLB52997.1"/>
    <property type="molecule type" value="Genomic_DNA"/>
</dbReference>
<protein>
    <submittedName>
        <fullName evidence="1">Uncharacterized protein</fullName>
    </submittedName>
</protein>
<dbReference type="Proteomes" id="UP001143545">
    <property type="component" value="Unassembled WGS sequence"/>
</dbReference>
<accession>A0A9W6B719</accession>
<keyword evidence="2" id="KW-1185">Reference proteome</keyword>
<sequence>MELSGKIDCITVENNNGNDKKVVTLVNGREILFVEFQGKNIQLLDEYHTGDDVTVQVRFNGKVSGLGRKYNNIIAKRIALIAN</sequence>
<dbReference type="RefSeq" id="WP_281754615.1">
    <property type="nucleotide sequence ID" value="NZ_BRVP01000013.1"/>
</dbReference>
<gene>
    <name evidence="1" type="ORF">NBRC110019_20370</name>
</gene>
<proteinExistence type="predicted"/>
<reference evidence="1" key="1">
    <citation type="submission" date="2022-07" db="EMBL/GenBank/DDBJ databases">
        <title>Taxonomy of Novel Oxalotrophic and Methylotrophic Bacteria.</title>
        <authorList>
            <person name="Sahin N."/>
            <person name="Tani A."/>
        </authorList>
    </citation>
    <scope>NUCLEOTIDE SEQUENCE</scope>
    <source>
        <strain evidence="1">AM327</strain>
    </source>
</reference>
<name>A0A9W6B719_9FLAO</name>
<evidence type="ECO:0000313" key="2">
    <source>
        <dbReference type="Proteomes" id="UP001143545"/>
    </source>
</evidence>